<reference evidence="2" key="1">
    <citation type="journal article" date="2019" name="Int. J. Syst. Evol. Microbiol.">
        <title>The Global Catalogue of Microorganisms (GCM) 10K type strain sequencing project: providing services to taxonomists for standard genome sequencing and annotation.</title>
        <authorList>
            <consortium name="The Broad Institute Genomics Platform"/>
            <consortium name="The Broad Institute Genome Sequencing Center for Infectious Disease"/>
            <person name="Wu L."/>
            <person name="Ma J."/>
        </authorList>
    </citation>
    <scope>NUCLEOTIDE SEQUENCE [LARGE SCALE GENOMIC DNA]</scope>
    <source>
        <strain evidence="2">CGMCC 1.16026</strain>
    </source>
</reference>
<organism evidence="1 2">
    <name type="scientific">Granulicella cerasi</name>
    <dbReference type="NCBI Taxonomy" id="741063"/>
    <lineage>
        <taxon>Bacteria</taxon>
        <taxon>Pseudomonadati</taxon>
        <taxon>Acidobacteriota</taxon>
        <taxon>Terriglobia</taxon>
        <taxon>Terriglobales</taxon>
        <taxon>Acidobacteriaceae</taxon>
        <taxon>Granulicella</taxon>
    </lineage>
</organism>
<sequence length="336" mass="36246">MATMAFWSASHSATAQNCTTQSKLLSGTRETLAQVALSAATGVRNGDLGAVASTLAPELRNNPNLLYLLRMTGEKIANDSLAVTQLYELDANAVVPGSDSTTEFNCKLVGVNAATIFTVNGLQRGLYAFAMVEASGDRPYVISMLLRQQAGAWKLAGFYPHDRAARGHDGLWHWKDARERVVAARPNASWLGWVEYGLAETLLRPAAFVTTTHLEKLRGERAEVQPAELRDSLSNDVLFLLRGRDNAGYAITQMDAVGTEDGKRLYLSVHYRVGPIGDPDKARQRNVALVKALMDAHADLKGAFDGVMVFADPPDGADPFATEVTGEDASARTLAP</sequence>
<comment type="caution">
    <text evidence="1">The sequence shown here is derived from an EMBL/GenBank/DDBJ whole genome shotgun (WGS) entry which is preliminary data.</text>
</comment>
<gene>
    <name evidence="1" type="ORF">ACFQBQ_17665</name>
</gene>
<dbReference type="Proteomes" id="UP001596391">
    <property type="component" value="Unassembled WGS sequence"/>
</dbReference>
<protein>
    <submittedName>
        <fullName evidence="1">Uncharacterized protein</fullName>
    </submittedName>
</protein>
<evidence type="ECO:0000313" key="2">
    <source>
        <dbReference type="Proteomes" id="UP001596391"/>
    </source>
</evidence>
<evidence type="ECO:0000313" key="1">
    <source>
        <dbReference type="EMBL" id="MFC6647365.1"/>
    </source>
</evidence>
<name>A0ABW1ZD22_9BACT</name>
<proteinExistence type="predicted"/>
<accession>A0ABW1ZD22</accession>
<keyword evidence="2" id="KW-1185">Reference proteome</keyword>
<dbReference type="RefSeq" id="WP_263370734.1">
    <property type="nucleotide sequence ID" value="NZ_JAGSYD010000002.1"/>
</dbReference>
<dbReference type="EMBL" id="JBHSWI010000001">
    <property type="protein sequence ID" value="MFC6647365.1"/>
    <property type="molecule type" value="Genomic_DNA"/>
</dbReference>